<sequence length="120" mass="14047">MTDYQKNRLEVYTRKIEDIQNHSGFFKKNLLKVIIFGILFSLYVPTYTGGHKLRFGRSQSIMDRLGGDYFTAVIWSLCVYASFCIIGHIVFAIQDKYRIKRFQRLIKAIEDDIAKNQDIA</sequence>
<name>A0ABU5ZRR5_9FLAO</name>
<evidence type="ECO:0000313" key="2">
    <source>
        <dbReference type="EMBL" id="MEB3344481.1"/>
    </source>
</evidence>
<feature type="transmembrane region" description="Helical" evidence="1">
    <location>
        <begin position="69"/>
        <end position="93"/>
    </location>
</feature>
<protein>
    <recommendedName>
        <fullName evidence="4">DUF485 domain-containing protein</fullName>
    </recommendedName>
</protein>
<keyword evidence="3" id="KW-1185">Reference proteome</keyword>
<organism evidence="2 3">
    <name type="scientific">Aquimarina gracilis</name>
    <dbReference type="NCBI Taxonomy" id="874422"/>
    <lineage>
        <taxon>Bacteria</taxon>
        <taxon>Pseudomonadati</taxon>
        <taxon>Bacteroidota</taxon>
        <taxon>Flavobacteriia</taxon>
        <taxon>Flavobacteriales</taxon>
        <taxon>Flavobacteriaceae</taxon>
        <taxon>Aquimarina</taxon>
    </lineage>
</organism>
<proteinExistence type="predicted"/>
<evidence type="ECO:0000256" key="1">
    <source>
        <dbReference type="SAM" id="Phobius"/>
    </source>
</evidence>
<dbReference type="Proteomes" id="UP001327027">
    <property type="component" value="Unassembled WGS sequence"/>
</dbReference>
<feature type="transmembrane region" description="Helical" evidence="1">
    <location>
        <begin position="30"/>
        <end position="49"/>
    </location>
</feature>
<evidence type="ECO:0008006" key="4">
    <source>
        <dbReference type="Google" id="ProtNLM"/>
    </source>
</evidence>
<accession>A0ABU5ZRR5</accession>
<reference evidence="2 3" key="1">
    <citation type="journal article" date="2013" name="Int. J. Syst. Evol. Microbiol.">
        <title>Aquimarina gracilis sp. nov., isolated from the gut microflora of a mussel, Mytilus coruscus, and emended description of Aquimarina spongiae.</title>
        <authorList>
            <person name="Park S.C."/>
            <person name="Choe H.N."/>
            <person name="Baik K.S."/>
            <person name="Seong C.N."/>
        </authorList>
    </citation>
    <scope>NUCLEOTIDE SEQUENCE [LARGE SCALE GENOMIC DNA]</scope>
    <source>
        <strain evidence="2 3">PSC32</strain>
    </source>
</reference>
<keyword evidence="1" id="KW-0472">Membrane</keyword>
<comment type="caution">
    <text evidence="2">The sequence shown here is derived from an EMBL/GenBank/DDBJ whole genome shotgun (WGS) entry which is preliminary data.</text>
</comment>
<gene>
    <name evidence="2" type="ORF">U6A24_03360</name>
</gene>
<dbReference type="EMBL" id="JAYKLX010000002">
    <property type="protein sequence ID" value="MEB3344481.1"/>
    <property type="molecule type" value="Genomic_DNA"/>
</dbReference>
<keyword evidence="1" id="KW-0812">Transmembrane</keyword>
<keyword evidence="1" id="KW-1133">Transmembrane helix</keyword>
<dbReference type="RefSeq" id="WP_324178529.1">
    <property type="nucleotide sequence ID" value="NZ_BAABAW010000003.1"/>
</dbReference>
<evidence type="ECO:0000313" key="3">
    <source>
        <dbReference type="Proteomes" id="UP001327027"/>
    </source>
</evidence>